<keyword evidence="2" id="KW-1185">Reference proteome</keyword>
<protein>
    <submittedName>
        <fullName evidence="1">Uncharacterized protein</fullName>
    </submittedName>
</protein>
<organism evidence="1 2">
    <name type="scientific">Stentor coeruleus</name>
    <dbReference type="NCBI Taxonomy" id="5963"/>
    <lineage>
        <taxon>Eukaryota</taxon>
        <taxon>Sar</taxon>
        <taxon>Alveolata</taxon>
        <taxon>Ciliophora</taxon>
        <taxon>Postciliodesmatophora</taxon>
        <taxon>Heterotrichea</taxon>
        <taxon>Heterotrichida</taxon>
        <taxon>Stentoridae</taxon>
        <taxon>Stentor</taxon>
    </lineage>
</organism>
<evidence type="ECO:0000313" key="2">
    <source>
        <dbReference type="Proteomes" id="UP000187209"/>
    </source>
</evidence>
<dbReference type="AlphaFoldDB" id="A0A1R2CC59"/>
<dbReference type="SUPFAM" id="SSF47095">
    <property type="entry name" value="HMG-box"/>
    <property type="match status" value="1"/>
</dbReference>
<evidence type="ECO:0000313" key="1">
    <source>
        <dbReference type="EMBL" id="OMJ86583.1"/>
    </source>
</evidence>
<dbReference type="InterPro" id="IPR036910">
    <property type="entry name" value="HMG_box_dom_sf"/>
</dbReference>
<dbReference type="Proteomes" id="UP000187209">
    <property type="component" value="Unassembled WGS sequence"/>
</dbReference>
<gene>
    <name evidence="1" type="ORF">SteCoe_11869</name>
</gene>
<sequence length="300" mass="35445">MEFNIFPLLTLPDFIDITINEKTVVSSRILYSPAKIIFKKVLFNFLRDERQKKLFRSKSCYTNFLRDYCKKQKLTKALKHAKNEWENLDEETKDIYRTIPSDKIETKPKRLKSIKKSKTTRCSFSIYVAVKSMSKNRTYEYLASKWKDLSEEKRQPYIELCNIDKERSSFEKVVFNRLEFVLRLLGACSIKPLIKKQRGYSVFKDELKASLVERGFTRVPNIEILARNKYGRMEKESKVKYKTIAIAKNEEIIEQVFMRVLKKANIDYKDLIGFGPAQGPMNVAFDEDYDEFIMAEDTNF</sequence>
<proteinExistence type="predicted"/>
<accession>A0A1R2CC59</accession>
<reference evidence="1 2" key="1">
    <citation type="submission" date="2016-11" db="EMBL/GenBank/DDBJ databases">
        <title>The macronuclear genome of Stentor coeruleus: a giant cell with tiny introns.</title>
        <authorList>
            <person name="Slabodnick M."/>
            <person name="Ruby J.G."/>
            <person name="Reiff S.B."/>
            <person name="Swart E.C."/>
            <person name="Gosai S."/>
            <person name="Prabakaran S."/>
            <person name="Witkowska E."/>
            <person name="Larue G.E."/>
            <person name="Fisher S."/>
            <person name="Freeman R.M."/>
            <person name="Gunawardena J."/>
            <person name="Chu W."/>
            <person name="Stover N.A."/>
            <person name="Gregory B.D."/>
            <person name="Nowacki M."/>
            <person name="Derisi J."/>
            <person name="Roy S.W."/>
            <person name="Marshall W.F."/>
            <person name="Sood P."/>
        </authorList>
    </citation>
    <scope>NUCLEOTIDE SEQUENCE [LARGE SCALE GENOMIC DNA]</scope>
    <source>
        <strain evidence="1">WM001</strain>
    </source>
</reference>
<dbReference type="EMBL" id="MPUH01000201">
    <property type="protein sequence ID" value="OMJ86583.1"/>
    <property type="molecule type" value="Genomic_DNA"/>
</dbReference>
<name>A0A1R2CC59_9CILI</name>
<comment type="caution">
    <text evidence="1">The sequence shown here is derived from an EMBL/GenBank/DDBJ whole genome shotgun (WGS) entry which is preliminary data.</text>
</comment>